<keyword evidence="3" id="KW-1185">Reference proteome</keyword>
<dbReference type="RefSeq" id="WP_069127209.1">
    <property type="nucleotide sequence ID" value="NZ_MARB01000024.1"/>
</dbReference>
<evidence type="ECO:0000259" key="1">
    <source>
        <dbReference type="Pfam" id="PF02754"/>
    </source>
</evidence>
<evidence type="ECO:0000313" key="3">
    <source>
        <dbReference type="Proteomes" id="UP000094769"/>
    </source>
</evidence>
<dbReference type="GO" id="GO:0016491">
    <property type="term" value="F:oxidoreductase activity"/>
    <property type="evidence" value="ECO:0007669"/>
    <property type="project" value="UniProtKB-ARBA"/>
</dbReference>
<accession>A0A7Z0VIK1</accession>
<dbReference type="AlphaFoldDB" id="A0A7Z0VIK1"/>
<dbReference type="Pfam" id="PF02754">
    <property type="entry name" value="CCG"/>
    <property type="match status" value="2"/>
</dbReference>
<dbReference type="PANTHER" id="PTHR30296:SF0">
    <property type="entry name" value="LACTATE UTILIZATION PROTEIN A"/>
    <property type="match status" value="1"/>
</dbReference>
<proteinExistence type="predicted"/>
<evidence type="ECO:0000313" key="2">
    <source>
        <dbReference type="EMBL" id="ODJ86272.1"/>
    </source>
</evidence>
<dbReference type="InterPro" id="IPR004017">
    <property type="entry name" value="Cys_rich_dom"/>
</dbReference>
<dbReference type="GO" id="GO:0005829">
    <property type="term" value="C:cytosol"/>
    <property type="evidence" value="ECO:0007669"/>
    <property type="project" value="TreeGrafter"/>
</dbReference>
<reference evidence="2 3" key="1">
    <citation type="submission" date="2016-06" db="EMBL/GenBank/DDBJ databases">
        <title>Genome sequence of endosymbiont of Candidatus Endolucinida thiodiazotropha.</title>
        <authorList>
            <person name="Poehlein A."/>
            <person name="Koenig S."/>
            <person name="Heiden S.E."/>
            <person name="Thuermer A."/>
            <person name="Voget S."/>
            <person name="Daniel R."/>
            <person name="Markert S."/>
            <person name="Gros O."/>
            <person name="Schweder T."/>
        </authorList>
    </citation>
    <scope>NUCLEOTIDE SEQUENCE [LARGE SCALE GENOMIC DNA]</scope>
    <source>
        <strain evidence="2 3">COS</strain>
    </source>
</reference>
<name>A0A7Z0VIK1_9GAMM</name>
<sequence length="255" mass="28494">MPEKKRYPAKPEKIYFFATCLVDLLYPEAGLAGMQLIRRDGVEVVFPQDQTCCGQPAWNSGYRDEALQVAQRQLACFPEDYPIVVPSGSCAGMMRHHYPRMFQESGDRDRVNQFSTRVYELTEFLVHILRIDLKDLGPPIKVALHTSCSARREMGVGGEHEALLEQLSNVELLEQARKQECCGFGGTFAVKQPAISAEMVSDKANAITATGADILVSGDCGCLMNIGGHLDYRDESIECRHIASFIWERTDATER</sequence>
<dbReference type="OrthoDB" id="9770306at2"/>
<gene>
    <name evidence="2" type="primary">lutA_3</name>
    <name evidence="2" type="ORF">CODIS_34670</name>
</gene>
<protein>
    <submittedName>
        <fullName evidence="2">Lactate utilization protein A</fullName>
    </submittedName>
</protein>
<organism evidence="2 3">
    <name type="scientific">Candidatus Thiodiazotropha endolucinida</name>
    <dbReference type="NCBI Taxonomy" id="1655433"/>
    <lineage>
        <taxon>Bacteria</taxon>
        <taxon>Pseudomonadati</taxon>
        <taxon>Pseudomonadota</taxon>
        <taxon>Gammaproteobacteria</taxon>
        <taxon>Chromatiales</taxon>
        <taxon>Sedimenticolaceae</taxon>
        <taxon>Candidatus Thiodiazotropha</taxon>
    </lineage>
</organism>
<feature type="domain" description="Cysteine-rich" evidence="1">
    <location>
        <begin position="15"/>
        <end position="95"/>
    </location>
</feature>
<comment type="caution">
    <text evidence="2">The sequence shown here is derived from an EMBL/GenBank/DDBJ whole genome shotgun (WGS) entry which is preliminary data.</text>
</comment>
<dbReference type="PANTHER" id="PTHR30296">
    <property type="entry name" value="UNCHARACTERIZED PROTEIN YKGE"/>
    <property type="match status" value="1"/>
</dbReference>
<feature type="domain" description="Cysteine-rich" evidence="1">
    <location>
        <begin position="142"/>
        <end position="226"/>
    </location>
</feature>
<dbReference type="EMBL" id="MARB01000024">
    <property type="protein sequence ID" value="ODJ86272.1"/>
    <property type="molecule type" value="Genomic_DNA"/>
</dbReference>
<dbReference type="Proteomes" id="UP000094769">
    <property type="component" value="Unassembled WGS sequence"/>
</dbReference>